<dbReference type="OrthoDB" id="9898538at2759"/>
<accession>A0A6J2Q2M5</accession>
<dbReference type="Proteomes" id="UP000504630">
    <property type="component" value="Chromosome 7"/>
</dbReference>
<feature type="region of interest" description="Disordered" evidence="1">
    <location>
        <begin position="27"/>
        <end position="70"/>
    </location>
</feature>
<organism evidence="2 3">
    <name type="scientific">Cottoperca gobio</name>
    <name type="common">Frogmouth</name>
    <name type="synonym">Aphritis gobio</name>
    <dbReference type="NCBI Taxonomy" id="56716"/>
    <lineage>
        <taxon>Eukaryota</taxon>
        <taxon>Metazoa</taxon>
        <taxon>Chordata</taxon>
        <taxon>Craniata</taxon>
        <taxon>Vertebrata</taxon>
        <taxon>Euteleostomi</taxon>
        <taxon>Actinopterygii</taxon>
        <taxon>Neopterygii</taxon>
        <taxon>Teleostei</taxon>
        <taxon>Neoteleostei</taxon>
        <taxon>Acanthomorphata</taxon>
        <taxon>Eupercaria</taxon>
        <taxon>Perciformes</taxon>
        <taxon>Notothenioidei</taxon>
        <taxon>Bovichtidae</taxon>
        <taxon>Cottoperca</taxon>
    </lineage>
</organism>
<evidence type="ECO:0000313" key="3">
    <source>
        <dbReference type="RefSeq" id="XP_029291865.1"/>
    </source>
</evidence>
<feature type="region of interest" description="Disordered" evidence="1">
    <location>
        <begin position="386"/>
        <end position="460"/>
    </location>
</feature>
<dbReference type="Pfam" id="PF15385">
    <property type="entry name" value="SARG"/>
    <property type="match status" value="1"/>
</dbReference>
<feature type="region of interest" description="Disordered" evidence="1">
    <location>
        <begin position="107"/>
        <end position="142"/>
    </location>
</feature>
<evidence type="ECO:0000256" key="1">
    <source>
        <dbReference type="SAM" id="MobiDB-lite"/>
    </source>
</evidence>
<proteinExistence type="predicted"/>
<sequence length="641" mass="67929">MHSFTGFTSFLLTSPILPQTDSRLNLHTQKRTARPRSCPRPLPCAMPKSDTWPGGVAMESSSNLDSAESCDSVISMNSGYSDDSMEHLTAEERACLMYLEETIEALEVQEDSGLSNDEPDPDKTGRMRVNDISSFKSDESTRVLTNGDEAEHHALNQTPEPQSSPAAAANAKHLETSMDLMTQPNPPVTESVTESVTDCKIHPSATQLCVSTDGDGKLKIVPSASLCPSQSTGASETDVGVIPPPSDFMDEPGLPPQQQKVKSLPPSAGISNNQPGATIDLEQLRQRASETRTSVSSPVIKEPPNKPPELSLPAVSPGLLISPPEAAEPRSPPAVAPKPKKLPSNIILKSHKSAVAGSDGTSGHSVPNDRLLSEPQRIRIEALRKLGLLPQADSGPALSPKLSPKTRRSWAAPPSPISTAAPHTPPLTPSYTQFNSPPPASVPLQSPAAVSTSATSPAPAVQPAEVLAAPAAFSDSVEPPLSDNGLPAVKDASEATVNAQVNTPSLPPIALVKHLTPPKVFKSATLERSGPGLSNYMANQDSNEAGGEQSPSQRRNNRPRPASLGSGKEFISIQGERSQVARATSKEPDLRRTLPAVTAFQHSGHSQKLPRSQGISVLICPRAENEEERREALKKLGLIKD</sequence>
<dbReference type="PANTHER" id="PTHR21555">
    <property type="entry name" value="SPECIFICALLY ANDROGEN-REGULATED GENE PROTEIN"/>
    <property type="match status" value="1"/>
</dbReference>
<dbReference type="AlphaFoldDB" id="A0A6J2Q2M5"/>
<name>A0A6J2Q2M5_COTGO</name>
<feature type="compositionally biased region" description="Low complexity" evidence="1">
    <location>
        <begin position="445"/>
        <end position="460"/>
    </location>
</feature>
<protein>
    <submittedName>
        <fullName evidence="3">Specifically androgen-regulated gene protein-like isoform X2</fullName>
    </submittedName>
</protein>
<dbReference type="InterPro" id="IPR026152">
    <property type="entry name" value="SARG"/>
</dbReference>
<dbReference type="RefSeq" id="XP_029291865.1">
    <property type="nucleotide sequence ID" value="XM_029436005.1"/>
</dbReference>
<dbReference type="InParanoid" id="A0A6J2Q2M5"/>
<evidence type="ECO:0000313" key="2">
    <source>
        <dbReference type="Proteomes" id="UP000504630"/>
    </source>
</evidence>
<feature type="region of interest" description="Disordered" evidence="1">
    <location>
        <begin position="227"/>
        <end position="374"/>
    </location>
</feature>
<gene>
    <name evidence="3" type="primary">LOC115011068</name>
</gene>
<reference evidence="3" key="1">
    <citation type="submission" date="2025-08" db="UniProtKB">
        <authorList>
            <consortium name="RefSeq"/>
        </authorList>
    </citation>
    <scope>IDENTIFICATION</scope>
</reference>
<dbReference type="PANTHER" id="PTHR21555:SF0">
    <property type="entry name" value="SPECIFICALLY ANDROGEN-REGULATED GENE PROTEIN"/>
    <property type="match status" value="1"/>
</dbReference>
<feature type="region of interest" description="Disordered" evidence="1">
    <location>
        <begin position="522"/>
        <end position="592"/>
    </location>
</feature>
<dbReference type="GeneID" id="115011068"/>
<keyword evidence="2" id="KW-1185">Reference proteome</keyword>